<dbReference type="EMBL" id="JAHBAY010000013">
    <property type="protein sequence ID" value="MBT0772750.1"/>
    <property type="molecule type" value="Genomic_DNA"/>
</dbReference>
<evidence type="ECO:0000256" key="8">
    <source>
        <dbReference type="ARBA" id="ARBA00047776"/>
    </source>
</evidence>
<protein>
    <recommendedName>
        <fullName evidence="3">ferredoxin--NADP(+) reductase</fullName>
        <ecNumber evidence="3">1.18.1.2</ecNumber>
    </recommendedName>
</protein>
<keyword evidence="5" id="KW-0274">FAD</keyword>
<keyword evidence="11" id="KW-1185">Reference proteome</keyword>
<dbReference type="RefSeq" id="WP_214159284.1">
    <property type="nucleotide sequence ID" value="NZ_JAHBAY010000013.1"/>
</dbReference>
<comment type="cofactor">
    <cofactor evidence="1">
        <name>FAD</name>
        <dbReference type="ChEBI" id="CHEBI:57692"/>
    </cofactor>
</comment>
<evidence type="ECO:0000256" key="7">
    <source>
        <dbReference type="ARBA" id="ARBA00023002"/>
    </source>
</evidence>
<name>A0ABS5TP26_9ACTN</name>
<dbReference type="SUPFAM" id="SSF51971">
    <property type="entry name" value="Nucleotide-binding domain"/>
    <property type="match status" value="2"/>
</dbReference>
<dbReference type="Gene3D" id="3.50.50.60">
    <property type="entry name" value="FAD/NAD(P)-binding domain"/>
    <property type="match status" value="1"/>
</dbReference>
<evidence type="ECO:0000259" key="9">
    <source>
        <dbReference type="Pfam" id="PF07992"/>
    </source>
</evidence>
<keyword evidence="7" id="KW-0560">Oxidoreductase</keyword>
<evidence type="ECO:0000256" key="4">
    <source>
        <dbReference type="ARBA" id="ARBA00022630"/>
    </source>
</evidence>
<organism evidence="10 11">
    <name type="scientific">Kineosporia corallincola</name>
    <dbReference type="NCBI Taxonomy" id="2835133"/>
    <lineage>
        <taxon>Bacteria</taxon>
        <taxon>Bacillati</taxon>
        <taxon>Actinomycetota</taxon>
        <taxon>Actinomycetes</taxon>
        <taxon>Kineosporiales</taxon>
        <taxon>Kineosporiaceae</taxon>
        <taxon>Kineosporia</taxon>
    </lineage>
</organism>
<dbReference type="Gene3D" id="3.40.50.720">
    <property type="entry name" value="NAD(P)-binding Rossmann-like Domain"/>
    <property type="match status" value="1"/>
</dbReference>
<dbReference type="PRINTS" id="PR00419">
    <property type="entry name" value="ADXRDTASE"/>
</dbReference>
<comment type="catalytic activity">
    <reaction evidence="8">
        <text>2 reduced [2Fe-2S]-[ferredoxin] + NADP(+) + H(+) = 2 oxidized [2Fe-2S]-[ferredoxin] + NADPH</text>
        <dbReference type="Rhea" id="RHEA:20125"/>
        <dbReference type="Rhea" id="RHEA-COMP:10000"/>
        <dbReference type="Rhea" id="RHEA-COMP:10001"/>
        <dbReference type="ChEBI" id="CHEBI:15378"/>
        <dbReference type="ChEBI" id="CHEBI:33737"/>
        <dbReference type="ChEBI" id="CHEBI:33738"/>
        <dbReference type="ChEBI" id="CHEBI:57783"/>
        <dbReference type="ChEBI" id="CHEBI:58349"/>
        <dbReference type="EC" id="1.18.1.2"/>
    </reaction>
</comment>
<keyword evidence="4" id="KW-0285">Flavoprotein</keyword>
<evidence type="ECO:0000313" key="10">
    <source>
        <dbReference type="EMBL" id="MBT0772750.1"/>
    </source>
</evidence>
<dbReference type="Pfam" id="PF07992">
    <property type="entry name" value="Pyr_redox_2"/>
    <property type="match status" value="1"/>
</dbReference>
<accession>A0ABS5TP26</accession>
<dbReference type="InterPro" id="IPR021163">
    <property type="entry name" value="Ferredox_Rdtase_adrenod"/>
</dbReference>
<dbReference type="Proteomes" id="UP001197247">
    <property type="component" value="Unassembled WGS sequence"/>
</dbReference>
<dbReference type="PANTHER" id="PTHR48467">
    <property type="entry name" value="GLUTAMATE SYNTHASE 1 [NADH], CHLOROPLASTIC-LIKE"/>
    <property type="match status" value="1"/>
</dbReference>
<evidence type="ECO:0000256" key="1">
    <source>
        <dbReference type="ARBA" id="ARBA00001974"/>
    </source>
</evidence>
<dbReference type="InterPro" id="IPR023753">
    <property type="entry name" value="FAD/NAD-binding_dom"/>
</dbReference>
<dbReference type="PIRSF" id="PIRSF000362">
    <property type="entry name" value="FNR"/>
    <property type="match status" value="1"/>
</dbReference>
<evidence type="ECO:0000313" key="11">
    <source>
        <dbReference type="Proteomes" id="UP001197247"/>
    </source>
</evidence>
<dbReference type="InterPro" id="IPR036188">
    <property type="entry name" value="FAD/NAD-bd_sf"/>
</dbReference>
<proteinExistence type="inferred from homology"/>
<dbReference type="InterPro" id="IPR055275">
    <property type="entry name" value="Ferredox_Rdtase"/>
</dbReference>
<evidence type="ECO:0000256" key="3">
    <source>
        <dbReference type="ARBA" id="ARBA00013223"/>
    </source>
</evidence>
<evidence type="ECO:0000256" key="6">
    <source>
        <dbReference type="ARBA" id="ARBA00022857"/>
    </source>
</evidence>
<comment type="similarity">
    <text evidence="2">Belongs to the ferredoxin--NADP reductase type 1 family.</text>
</comment>
<evidence type="ECO:0000256" key="2">
    <source>
        <dbReference type="ARBA" id="ARBA00008312"/>
    </source>
</evidence>
<dbReference type="PANTHER" id="PTHR48467:SF1">
    <property type="entry name" value="GLUTAMATE SYNTHASE 1 [NADH], CHLOROPLASTIC-LIKE"/>
    <property type="match status" value="1"/>
</dbReference>
<comment type="caution">
    <text evidence="10">The sequence shown here is derived from an EMBL/GenBank/DDBJ whole genome shotgun (WGS) entry which is preliminary data.</text>
</comment>
<dbReference type="EC" id="1.18.1.2" evidence="3"/>
<keyword evidence="6" id="KW-0521">NADP</keyword>
<gene>
    <name evidence="10" type="ORF">KIH74_27645</name>
</gene>
<sequence>MTEQTSSPRPLRIGVIGAGPAGIYAADILTKSEVPVEIDVIERLPAPYGLVRYGVAPDHPRIKEIIKALRRVLDHDNIRFIGNVNYGTDIQLEDLRSHYDAVIFATGAFADRDLDIPGVDLDGSYGAADFVSWYDGHPDVPREWPLTAQSVAVLGAGNVALDVARVLSKTADEMLVTEIPENVYQGLKANQATDVHVFARRGPVQVKFSPLELRELAHSPNVDVVVHPEGFEFDEASMRAANEDKHVKQVMKTLNAWVGKDPTGKIHRLHIHFLEAPVEIQGEDGKVVGLRTEHMELTGDGSVRGTGEFTDWPVQAVYRAVGYRSSSLPGIPFDDSRHVISNDGGRVLDVDGNQVEGLYCTGWIKRGPVGLIGHTKSDASETVSHILKEVSPDAPAPSGIDITTHLELRGVNYTTWAGWDLLDAHEVKLGEPHSRERIKVVEREDMVRISRELLD</sequence>
<reference evidence="10 11" key="1">
    <citation type="submission" date="2021-05" db="EMBL/GenBank/DDBJ databases">
        <title>Kineosporia and Streptomyces sp. nov. two new marine actinobacteria isolated from Coral.</title>
        <authorList>
            <person name="Buangrab K."/>
            <person name="Sutthacheep M."/>
            <person name="Yeemin T."/>
            <person name="Harunari E."/>
            <person name="Igarashi Y."/>
            <person name="Kanchanasin P."/>
            <person name="Tanasupawat S."/>
            <person name="Phongsopitanun W."/>
        </authorList>
    </citation>
    <scope>NUCLEOTIDE SEQUENCE [LARGE SCALE GENOMIC DNA]</scope>
    <source>
        <strain evidence="10 11">J2-2</strain>
    </source>
</reference>
<feature type="domain" description="FAD/NAD(P)-binding" evidence="9">
    <location>
        <begin position="13"/>
        <end position="187"/>
    </location>
</feature>
<evidence type="ECO:0000256" key="5">
    <source>
        <dbReference type="ARBA" id="ARBA00022827"/>
    </source>
</evidence>